<dbReference type="InterPro" id="IPR050498">
    <property type="entry name" value="Ycf3"/>
</dbReference>
<dbReference type="eggNOG" id="COG0457">
    <property type="taxonomic scope" value="Bacteria"/>
</dbReference>
<keyword evidence="4" id="KW-0732">Signal</keyword>
<dbReference type="AlphaFoldDB" id="Q30XP5"/>
<dbReference type="PROSITE" id="PS50005">
    <property type="entry name" value="TPR"/>
    <property type="match status" value="1"/>
</dbReference>
<evidence type="ECO:0000256" key="4">
    <source>
        <dbReference type="SAM" id="SignalP"/>
    </source>
</evidence>
<dbReference type="Gene3D" id="1.25.40.10">
    <property type="entry name" value="Tetratricopeptide repeat domain"/>
    <property type="match status" value="2"/>
</dbReference>
<dbReference type="RefSeq" id="WP_011368572.1">
    <property type="nucleotide sequence ID" value="NC_007519.1"/>
</dbReference>
<feature type="repeat" description="TPR" evidence="3">
    <location>
        <begin position="266"/>
        <end position="299"/>
    </location>
</feature>
<proteinExistence type="predicted"/>
<dbReference type="Pfam" id="PF13181">
    <property type="entry name" value="TPR_8"/>
    <property type="match status" value="1"/>
</dbReference>
<reference evidence="5 6" key="1">
    <citation type="journal article" date="2011" name="J. Bacteriol.">
        <title>Complete genome sequence and updated annotation of Desulfovibrio alaskensis G20.</title>
        <authorList>
            <person name="Hauser L.J."/>
            <person name="Land M.L."/>
            <person name="Brown S.D."/>
            <person name="Larimer F."/>
            <person name="Keller K.L."/>
            <person name="Rapp-Giles B.J."/>
            <person name="Price M.N."/>
            <person name="Lin M."/>
            <person name="Bruce D.C."/>
            <person name="Detter J.C."/>
            <person name="Tapia R."/>
            <person name="Han C.S."/>
            <person name="Goodwin L.A."/>
            <person name="Cheng J.F."/>
            <person name="Pitluck S."/>
            <person name="Copeland A."/>
            <person name="Lucas S."/>
            <person name="Nolan M."/>
            <person name="Lapidus A.L."/>
            <person name="Palumbo A.V."/>
            <person name="Wall J.D."/>
        </authorList>
    </citation>
    <scope>NUCLEOTIDE SEQUENCE [LARGE SCALE GENOMIC DNA]</scope>
    <source>
        <strain evidence="6">ATCC BAA 1058 / DSM 17464 / G20</strain>
    </source>
</reference>
<dbReference type="STRING" id="207559.Dde_2755"/>
<evidence type="ECO:0000256" key="2">
    <source>
        <dbReference type="ARBA" id="ARBA00022803"/>
    </source>
</evidence>
<protein>
    <submittedName>
        <fullName evidence="5">Tetratricopeptide TPR_1 repeat-containing protein</fullName>
    </submittedName>
</protein>
<dbReference type="KEGG" id="dde:Dde_2755"/>
<evidence type="ECO:0000313" key="6">
    <source>
        <dbReference type="Proteomes" id="UP000002710"/>
    </source>
</evidence>
<dbReference type="InterPro" id="IPR019734">
    <property type="entry name" value="TPR_rpt"/>
</dbReference>
<keyword evidence="2 3" id="KW-0802">TPR repeat</keyword>
<evidence type="ECO:0000256" key="3">
    <source>
        <dbReference type="PROSITE-ProRule" id="PRU00339"/>
    </source>
</evidence>
<dbReference type="PANTHER" id="PTHR44858">
    <property type="entry name" value="TETRATRICOPEPTIDE REPEAT PROTEIN 6"/>
    <property type="match status" value="1"/>
</dbReference>
<evidence type="ECO:0000313" key="5">
    <source>
        <dbReference type="EMBL" id="ABB39551.1"/>
    </source>
</evidence>
<feature type="signal peptide" evidence="4">
    <location>
        <begin position="1"/>
        <end position="29"/>
    </location>
</feature>
<dbReference type="Proteomes" id="UP000002710">
    <property type="component" value="Chromosome"/>
</dbReference>
<keyword evidence="1" id="KW-0677">Repeat</keyword>
<dbReference type="InterPro" id="IPR011990">
    <property type="entry name" value="TPR-like_helical_dom_sf"/>
</dbReference>
<organism evidence="5 6">
    <name type="scientific">Oleidesulfovibrio alaskensis (strain ATCC BAA-1058 / DSM 17464 / G20)</name>
    <name type="common">Desulfovibrio alaskensis</name>
    <dbReference type="NCBI Taxonomy" id="207559"/>
    <lineage>
        <taxon>Bacteria</taxon>
        <taxon>Pseudomonadati</taxon>
        <taxon>Thermodesulfobacteriota</taxon>
        <taxon>Desulfovibrionia</taxon>
        <taxon>Desulfovibrionales</taxon>
        <taxon>Desulfovibrionaceae</taxon>
        <taxon>Oleidesulfovibrio</taxon>
    </lineage>
</organism>
<dbReference type="EMBL" id="CP000112">
    <property type="protein sequence ID" value="ABB39551.1"/>
    <property type="molecule type" value="Genomic_DNA"/>
</dbReference>
<keyword evidence="6" id="KW-1185">Reference proteome</keyword>
<feature type="chain" id="PRO_5004219905" evidence="4">
    <location>
        <begin position="30"/>
        <end position="355"/>
    </location>
</feature>
<name>Q30XP5_OLEA2</name>
<gene>
    <name evidence="5" type="ordered locus">Dde_2755</name>
</gene>
<sequence length="355" mass="38967">MFFTAPDRLQWAPHLALLLFLLAHCPAHAQPAPPAGPAPLTFSHTVAQPYGGDLSEENAHEAAAVLARHALVDMVARWLASRPQLDGAFEEISARPVADALVEAHITGSEFFGYEDDAGAAVTMETALHPEKTVLQATVLLSQPMLLHLYAACLKREQNILNQFVALAAARRSPADRAPGREAAFNRHIRSLRSMRIYRQALPLLQADGVWQAPETVVETMREAIDKDGLNPLPWNALGEARFQLGQTLEAAGDQDTALRLDPAFARAWHSRGTTYLKLHLPELAVEDYSAAISLAPQMAQFRQSRGAAYLVLKNFSAMCEDYRTACGLGRCESLHWARTRNYCTAPRSADTTAQ</sequence>
<dbReference type="PANTHER" id="PTHR44858:SF1">
    <property type="entry name" value="UDP-N-ACETYLGLUCOSAMINE--PEPTIDE N-ACETYLGLUCOSAMINYLTRANSFERASE SPINDLY-RELATED"/>
    <property type="match status" value="1"/>
</dbReference>
<evidence type="ECO:0000256" key="1">
    <source>
        <dbReference type="ARBA" id="ARBA00022737"/>
    </source>
</evidence>
<accession>Q30XP5</accession>
<dbReference type="SUPFAM" id="SSF48452">
    <property type="entry name" value="TPR-like"/>
    <property type="match status" value="1"/>
</dbReference>
<dbReference type="HOGENOM" id="CLU_735152_0_0_7"/>
<dbReference type="SMART" id="SM00028">
    <property type="entry name" value="TPR"/>
    <property type="match status" value="3"/>
</dbReference>